<gene>
    <name evidence="2" type="ORF">C1752_01659</name>
</gene>
<evidence type="ECO:0000313" key="3">
    <source>
        <dbReference type="Proteomes" id="UP000248857"/>
    </source>
</evidence>
<sequence>MLNQIKNYVQLTPTIGTSGQPTADQFSVIADAGYQSIINLAMPDSDYAIATEGSIVTTLGMAYIHIPVPFEQPTAQHLKIFIQVMDAFADRNVWVHCAANYRVSAFLYHYRQLRQGCSAQVARSPMFERWKPDDVWQAFLDLEHHKLGLDHA</sequence>
<dbReference type="InterPro" id="IPR055214">
    <property type="entry name" value="PTP-NADK"/>
</dbReference>
<dbReference type="OrthoDB" id="7391097at2"/>
<dbReference type="CDD" id="cd14503">
    <property type="entry name" value="PTP-bact"/>
    <property type="match status" value="1"/>
</dbReference>
<proteinExistence type="predicted"/>
<dbReference type="Proteomes" id="UP000248857">
    <property type="component" value="Unassembled WGS sequence"/>
</dbReference>
<dbReference type="RefSeq" id="WP_110985627.1">
    <property type="nucleotide sequence ID" value="NZ_CAWNWM010000004.1"/>
</dbReference>
<evidence type="ECO:0000313" key="2">
    <source>
        <dbReference type="EMBL" id="PZD73973.1"/>
    </source>
</evidence>
<dbReference type="EMBL" id="PQWO01000004">
    <property type="protein sequence ID" value="PZD73973.1"/>
    <property type="molecule type" value="Genomic_DNA"/>
</dbReference>
<name>A0A2W1JKN4_9CYAN</name>
<dbReference type="AlphaFoldDB" id="A0A2W1JKN4"/>
<evidence type="ECO:0000259" key="1">
    <source>
        <dbReference type="Pfam" id="PF22741"/>
    </source>
</evidence>
<reference evidence="2 3" key="1">
    <citation type="journal article" date="2018" name="Sci. Rep.">
        <title>A novel species of the marine cyanobacterium Acaryochloris with a unique pigment content and lifestyle.</title>
        <authorList>
            <person name="Partensky F."/>
            <person name="Six C."/>
            <person name="Ratin M."/>
            <person name="Garczarek L."/>
            <person name="Vaulot D."/>
            <person name="Probert I."/>
            <person name="Calteau A."/>
            <person name="Gourvil P."/>
            <person name="Marie D."/>
            <person name="Grebert T."/>
            <person name="Bouchier C."/>
            <person name="Le Panse S."/>
            <person name="Gachenot M."/>
            <person name="Rodriguez F."/>
            <person name="Garrido J.L."/>
        </authorList>
    </citation>
    <scope>NUCLEOTIDE SEQUENCE [LARGE SCALE GENOMIC DNA]</scope>
    <source>
        <strain evidence="2 3">RCC1774</strain>
    </source>
</reference>
<dbReference type="Gene3D" id="3.90.190.10">
    <property type="entry name" value="Protein tyrosine phosphatase superfamily"/>
    <property type="match status" value="1"/>
</dbReference>
<comment type="caution">
    <text evidence="2">The sequence shown here is derived from an EMBL/GenBank/DDBJ whole genome shotgun (WGS) entry which is preliminary data.</text>
</comment>
<keyword evidence="3" id="KW-1185">Reference proteome</keyword>
<accession>A0A2W1JKN4</accession>
<dbReference type="InterPro" id="IPR029021">
    <property type="entry name" value="Prot-tyrosine_phosphatase-like"/>
</dbReference>
<protein>
    <recommendedName>
        <fullName evidence="1">DSP-PTPase phosphatase fused to NAD+ Kinase domain-containing protein</fullName>
    </recommendedName>
</protein>
<feature type="domain" description="DSP-PTPase phosphatase fused to NAD+ Kinase" evidence="1">
    <location>
        <begin position="18"/>
        <end position="121"/>
    </location>
</feature>
<dbReference type="SUPFAM" id="SSF52799">
    <property type="entry name" value="(Phosphotyrosine protein) phosphatases II"/>
    <property type="match status" value="1"/>
</dbReference>
<dbReference type="Pfam" id="PF22741">
    <property type="entry name" value="PTP-NADK"/>
    <property type="match status" value="1"/>
</dbReference>
<organism evidence="2 3">
    <name type="scientific">Acaryochloris thomasi RCC1774</name>
    <dbReference type="NCBI Taxonomy" id="1764569"/>
    <lineage>
        <taxon>Bacteria</taxon>
        <taxon>Bacillati</taxon>
        <taxon>Cyanobacteriota</taxon>
        <taxon>Cyanophyceae</taxon>
        <taxon>Acaryochloridales</taxon>
        <taxon>Acaryochloridaceae</taxon>
        <taxon>Acaryochloris</taxon>
        <taxon>Acaryochloris thomasi</taxon>
    </lineage>
</organism>